<dbReference type="RefSeq" id="WP_144854272.1">
    <property type="nucleotide sequence ID" value="NZ_VNJI01000064.1"/>
</dbReference>
<gene>
    <name evidence="1" type="ORF">FPZ49_31470</name>
</gene>
<accession>A0A559JSV4</accession>
<dbReference type="Proteomes" id="UP000317036">
    <property type="component" value="Unassembled WGS sequence"/>
</dbReference>
<evidence type="ECO:0000313" key="2">
    <source>
        <dbReference type="Proteomes" id="UP000317036"/>
    </source>
</evidence>
<dbReference type="OrthoDB" id="2694406at2"/>
<proteinExistence type="predicted"/>
<evidence type="ECO:0008006" key="3">
    <source>
        <dbReference type="Google" id="ProtNLM"/>
    </source>
</evidence>
<protein>
    <recommendedName>
        <fullName evidence="3">Ger(X)C family spore germination protein</fullName>
    </recommendedName>
</protein>
<keyword evidence="2" id="KW-1185">Reference proteome</keyword>
<evidence type="ECO:0000313" key="1">
    <source>
        <dbReference type="EMBL" id="TVY02910.1"/>
    </source>
</evidence>
<comment type="caution">
    <text evidence="1">The sequence shown here is derived from an EMBL/GenBank/DDBJ whole genome shotgun (WGS) entry which is preliminary data.</text>
</comment>
<sequence length="66" mass="7761">MKRLHSVIFTAACLLFLQGCYDRTNLEDLSLSLMIGLDVDEKNQLIVYSSSPVFNKEARQNRRRWR</sequence>
<dbReference type="AlphaFoldDB" id="A0A559JSV4"/>
<dbReference type="PROSITE" id="PS51257">
    <property type="entry name" value="PROKAR_LIPOPROTEIN"/>
    <property type="match status" value="1"/>
</dbReference>
<name>A0A559JSV4_9BACL</name>
<organism evidence="1 2">
    <name type="scientific">Paenibacillus cremeus</name>
    <dbReference type="NCBI Taxonomy" id="2163881"/>
    <lineage>
        <taxon>Bacteria</taxon>
        <taxon>Bacillati</taxon>
        <taxon>Bacillota</taxon>
        <taxon>Bacilli</taxon>
        <taxon>Bacillales</taxon>
        <taxon>Paenibacillaceae</taxon>
        <taxon>Paenibacillus</taxon>
    </lineage>
</organism>
<dbReference type="EMBL" id="VNJI01000064">
    <property type="protein sequence ID" value="TVY02910.1"/>
    <property type="molecule type" value="Genomic_DNA"/>
</dbReference>
<reference evidence="1 2" key="1">
    <citation type="submission" date="2019-07" db="EMBL/GenBank/DDBJ databases">
        <authorList>
            <person name="Kim J."/>
        </authorList>
    </citation>
    <scope>NUCLEOTIDE SEQUENCE [LARGE SCALE GENOMIC DNA]</scope>
    <source>
        <strain evidence="1 2">JC52</strain>
    </source>
</reference>